<dbReference type="Gene3D" id="3.40.920.10">
    <property type="entry name" value="Pyruvate-ferredoxin oxidoreductase, PFOR, domain III"/>
    <property type="match status" value="1"/>
</dbReference>
<evidence type="ECO:0000256" key="1">
    <source>
        <dbReference type="ARBA" id="ARBA00023002"/>
    </source>
</evidence>
<dbReference type="InterPro" id="IPR002869">
    <property type="entry name" value="Pyrv_flavodox_OxRed_cen"/>
</dbReference>
<dbReference type="GO" id="GO:0016491">
    <property type="term" value="F:oxidoreductase activity"/>
    <property type="evidence" value="ECO:0007669"/>
    <property type="project" value="UniProtKB-KW"/>
</dbReference>
<organism evidence="2 3">
    <name type="scientific">Thermoproteota archaeon</name>
    <dbReference type="NCBI Taxonomy" id="2056631"/>
    <lineage>
        <taxon>Archaea</taxon>
        <taxon>Thermoproteota</taxon>
    </lineage>
</organism>
<keyword evidence="1" id="KW-0560">Oxidoreductase</keyword>
<dbReference type="Proteomes" id="UP000315399">
    <property type="component" value="Unassembled WGS sequence"/>
</dbReference>
<dbReference type="AlphaFoldDB" id="A0A523BGJ9"/>
<protein>
    <recommendedName>
        <fullName evidence="4">Pyruvate/ketoisovalerate oxidoreductase catalytic domain-containing protein</fullName>
    </recommendedName>
</protein>
<dbReference type="SUPFAM" id="SSF53323">
    <property type="entry name" value="Pyruvate-ferredoxin oxidoreductase, PFOR, domain III"/>
    <property type="match status" value="1"/>
</dbReference>
<reference evidence="2 3" key="1">
    <citation type="journal article" date="2019" name="Nat. Microbiol.">
        <title>Expanding anaerobic alkane metabolism in the domain of Archaea.</title>
        <authorList>
            <person name="Wang Y."/>
            <person name="Wegener G."/>
            <person name="Hou J."/>
            <person name="Wang F."/>
            <person name="Xiao X."/>
        </authorList>
    </citation>
    <scope>NUCLEOTIDE SEQUENCE [LARGE SCALE GENOMIC DNA]</scope>
    <source>
        <strain evidence="2">WYZ-LMO10</strain>
    </source>
</reference>
<evidence type="ECO:0008006" key="4">
    <source>
        <dbReference type="Google" id="ProtNLM"/>
    </source>
</evidence>
<accession>A0A523BGJ9</accession>
<comment type="caution">
    <text evidence="2">The sequence shown here is derived from an EMBL/GenBank/DDBJ whole genome shotgun (WGS) entry which is preliminary data.</text>
</comment>
<proteinExistence type="predicted"/>
<dbReference type="EMBL" id="QNVH01000003">
    <property type="protein sequence ID" value="TDA40064.1"/>
    <property type="molecule type" value="Genomic_DNA"/>
</dbReference>
<evidence type="ECO:0000313" key="3">
    <source>
        <dbReference type="Proteomes" id="UP000315399"/>
    </source>
</evidence>
<sequence>MSHHHEVKKMVVLAVEFDGRGVTQTALLRAASEIICSAADKEGNPALGYERYDDAPDRVGIPIKGFAVVSKPQISERAFWADADDVRAELDQLAPPVCDLTHFKICFDELAPEAMLYEPRAVDAVLVLDDTLVKGGEPWAHIGLQPIHDKLKDGGAIVVNSKRSPDYLQKFIQPTDKKYKLATIDADSMDRIIVVPLIGAMLKVAPGIVSYRAVIAAVKERYKVEGPKKAAVVREAYNKVQVKEV</sequence>
<name>A0A523BGJ9_9CREN</name>
<gene>
    <name evidence="2" type="ORF">DSO08_00595</name>
</gene>
<evidence type="ECO:0000313" key="2">
    <source>
        <dbReference type="EMBL" id="TDA40064.1"/>
    </source>
</evidence>